<evidence type="ECO:0000313" key="2">
    <source>
        <dbReference type="EMBL" id="MFC7749839.1"/>
    </source>
</evidence>
<feature type="transmembrane region" description="Helical" evidence="1">
    <location>
        <begin position="45"/>
        <end position="68"/>
    </location>
</feature>
<dbReference type="EMBL" id="JBHTGQ010000018">
    <property type="protein sequence ID" value="MFC7749839.1"/>
    <property type="molecule type" value="Genomic_DNA"/>
</dbReference>
<name>A0ABW2V109_9BACL</name>
<keyword evidence="1" id="KW-1133">Transmembrane helix</keyword>
<evidence type="ECO:0000313" key="3">
    <source>
        <dbReference type="Proteomes" id="UP001596528"/>
    </source>
</evidence>
<dbReference type="Proteomes" id="UP001596528">
    <property type="component" value="Unassembled WGS sequence"/>
</dbReference>
<evidence type="ECO:0000256" key="1">
    <source>
        <dbReference type="SAM" id="Phobius"/>
    </source>
</evidence>
<comment type="caution">
    <text evidence="2">The sequence shown here is derived from an EMBL/GenBank/DDBJ whole genome shotgun (WGS) entry which is preliminary data.</text>
</comment>
<gene>
    <name evidence="2" type="ORF">ACFQWB_07790</name>
</gene>
<proteinExistence type="predicted"/>
<keyword evidence="1" id="KW-0812">Transmembrane</keyword>
<feature type="transmembrane region" description="Helical" evidence="1">
    <location>
        <begin position="6"/>
        <end position="24"/>
    </location>
</feature>
<accession>A0ABW2V109</accession>
<keyword evidence="3" id="KW-1185">Reference proteome</keyword>
<keyword evidence="1" id="KW-0472">Membrane</keyword>
<protein>
    <submittedName>
        <fullName evidence="2">Uncharacterized protein</fullName>
    </submittedName>
</protein>
<organism evidence="2 3">
    <name type="scientific">Paenibacillus thermoaerophilus</name>
    <dbReference type="NCBI Taxonomy" id="1215385"/>
    <lineage>
        <taxon>Bacteria</taxon>
        <taxon>Bacillati</taxon>
        <taxon>Bacillota</taxon>
        <taxon>Bacilli</taxon>
        <taxon>Bacillales</taxon>
        <taxon>Paenibacillaceae</taxon>
        <taxon>Paenibacillus</taxon>
    </lineage>
</organism>
<reference evidence="3" key="1">
    <citation type="journal article" date="2019" name="Int. J. Syst. Evol. Microbiol.">
        <title>The Global Catalogue of Microorganisms (GCM) 10K type strain sequencing project: providing services to taxonomists for standard genome sequencing and annotation.</title>
        <authorList>
            <consortium name="The Broad Institute Genomics Platform"/>
            <consortium name="The Broad Institute Genome Sequencing Center for Infectious Disease"/>
            <person name="Wu L."/>
            <person name="Ma J."/>
        </authorList>
    </citation>
    <scope>NUCLEOTIDE SEQUENCE [LARGE SCALE GENOMIC DNA]</scope>
    <source>
        <strain evidence="3">JCM 18657</strain>
    </source>
</reference>
<sequence length="70" mass="7575">MPIYWLIALLAVIAATGLIATIQVGRSRENREGNPQYDAQTGANWIRLLLLYVAGGIAGVAILLAIWLNL</sequence>
<dbReference type="RefSeq" id="WP_138788138.1">
    <property type="nucleotide sequence ID" value="NZ_JBHTGQ010000018.1"/>
</dbReference>